<dbReference type="GO" id="GO:0000213">
    <property type="term" value="F:tRNA-intron lyase activity"/>
    <property type="evidence" value="ECO:0007669"/>
    <property type="project" value="InterPro"/>
</dbReference>
<dbReference type="STRING" id="133381.A0A2T9ZCZ2"/>
<protein>
    <submittedName>
        <fullName evidence="1">Uncharacterized protein</fullName>
    </submittedName>
</protein>
<sequence>MYIDTLFNKLLSIKLSLNDFISRICKTLLSRIKYVAQTFKNIFYFRKPYLCKAQLAKYGDGSLYSICIWCTDAKSTSFLSDTHSYGKGILSRSKPNWYARFLNFRNSEKKEIFPEDITWARRANRKKSTFEPENHFRLVSPKSAPFMEPLAIGFSEALFLSTVTKQLQIFDLENNKIDLHTVWSTILSSSGNTIKWDNPLLINYAVFAVKVLPYSDSSESATCNPSPDQINKDIRFLFAQVRICAQVKKKLLLCYIKLPSDKVPLKIPLHDLSAYKITEIQVSRFNPDQNR</sequence>
<comment type="caution">
    <text evidence="1">The sequence shown here is derived from an EMBL/GenBank/DDBJ whole genome shotgun (WGS) entry which is preliminary data.</text>
</comment>
<name>A0A2T9ZCZ2_9FUNG</name>
<dbReference type="OrthoDB" id="10249562at2759"/>
<accession>A0A2T9ZCZ2</accession>
<dbReference type="PANTHER" id="PTHR21227:SF0">
    <property type="entry name" value="TRNA-SPLICING ENDONUCLEASE SUBUNIT SEN2"/>
    <property type="match status" value="1"/>
</dbReference>
<reference evidence="1 2" key="1">
    <citation type="journal article" date="2018" name="MBio">
        <title>Comparative Genomics Reveals the Core Gene Toolbox for the Fungus-Insect Symbiosis.</title>
        <authorList>
            <person name="Wang Y."/>
            <person name="Stata M."/>
            <person name="Wang W."/>
            <person name="Stajich J.E."/>
            <person name="White M.M."/>
            <person name="Moncalvo J.M."/>
        </authorList>
    </citation>
    <scope>NUCLEOTIDE SEQUENCE [LARGE SCALE GENOMIC DNA]</scope>
    <source>
        <strain evidence="1 2">SC-DP-2</strain>
    </source>
</reference>
<dbReference type="GO" id="GO:0005737">
    <property type="term" value="C:cytoplasm"/>
    <property type="evidence" value="ECO:0007669"/>
    <property type="project" value="TreeGrafter"/>
</dbReference>
<evidence type="ECO:0000313" key="1">
    <source>
        <dbReference type="EMBL" id="PVV02468.1"/>
    </source>
</evidence>
<dbReference type="PANTHER" id="PTHR21227">
    <property type="entry name" value="TRNA-SPLICING ENDONUCLEASE SUBUNIT SEN2"/>
    <property type="match status" value="1"/>
</dbReference>
<dbReference type="GO" id="GO:0000214">
    <property type="term" value="C:tRNA-intron endonuclease complex"/>
    <property type="evidence" value="ECO:0007669"/>
    <property type="project" value="TreeGrafter"/>
</dbReference>
<dbReference type="Proteomes" id="UP000245609">
    <property type="component" value="Unassembled WGS sequence"/>
</dbReference>
<evidence type="ECO:0000313" key="2">
    <source>
        <dbReference type="Proteomes" id="UP000245609"/>
    </source>
</evidence>
<gene>
    <name evidence="1" type="ORF">BB560_003077</name>
</gene>
<dbReference type="InterPro" id="IPR006676">
    <property type="entry name" value="tRNA_splic"/>
</dbReference>
<organism evidence="1 2">
    <name type="scientific">Smittium megazygosporum</name>
    <dbReference type="NCBI Taxonomy" id="133381"/>
    <lineage>
        <taxon>Eukaryota</taxon>
        <taxon>Fungi</taxon>
        <taxon>Fungi incertae sedis</taxon>
        <taxon>Zoopagomycota</taxon>
        <taxon>Kickxellomycotina</taxon>
        <taxon>Harpellomycetes</taxon>
        <taxon>Harpellales</taxon>
        <taxon>Legeriomycetaceae</taxon>
        <taxon>Smittium</taxon>
    </lineage>
</organism>
<proteinExistence type="predicted"/>
<dbReference type="EMBL" id="MBFS01000449">
    <property type="protein sequence ID" value="PVV02468.1"/>
    <property type="molecule type" value="Genomic_DNA"/>
</dbReference>
<dbReference type="AlphaFoldDB" id="A0A2T9ZCZ2"/>
<keyword evidence="2" id="KW-1185">Reference proteome</keyword>
<dbReference type="GO" id="GO:0000379">
    <property type="term" value="P:tRNA-type intron splice site recognition and cleavage"/>
    <property type="evidence" value="ECO:0007669"/>
    <property type="project" value="TreeGrafter"/>
</dbReference>